<accession>A0A1L3I054</accession>
<gene>
    <name evidence="1" type="ORF">PhaeoP97_00052</name>
</gene>
<dbReference type="EMBL" id="CP016364">
    <property type="protein sequence ID" value="APG45508.1"/>
    <property type="molecule type" value="Genomic_DNA"/>
</dbReference>
<organism evidence="1 2">
    <name type="scientific">Phaeobacter porticola</name>
    <dbReference type="NCBI Taxonomy" id="1844006"/>
    <lineage>
        <taxon>Bacteria</taxon>
        <taxon>Pseudomonadati</taxon>
        <taxon>Pseudomonadota</taxon>
        <taxon>Alphaproteobacteria</taxon>
        <taxon>Rhodobacterales</taxon>
        <taxon>Roseobacteraceae</taxon>
        <taxon>Phaeobacter</taxon>
    </lineage>
</organism>
<protein>
    <submittedName>
        <fullName evidence="1">Uncharacterized protein</fullName>
    </submittedName>
</protein>
<reference evidence="2" key="1">
    <citation type="submission" date="2016-07" db="EMBL/GenBank/DDBJ databases">
        <title>Phaeobacter portensis sp. nov., a tropodithietic acid producing bacterium isolated from a German harbor.</title>
        <authorList>
            <person name="Freese H.M."/>
            <person name="Bunk B."/>
            <person name="Breider S."/>
            <person name="Brinkhoff T."/>
        </authorList>
    </citation>
    <scope>NUCLEOTIDE SEQUENCE [LARGE SCALE GENOMIC DNA]</scope>
    <source>
        <strain evidence="2">P97</strain>
    </source>
</reference>
<dbReference type="Proteomes" id="UP000183859">
    <property type="component" value="Chromosome"/>
</dbReference>
<name>A0A1L3I054_9RHOB</name>
<sequence length="43" mass="4876">MTDLGLTRIDREDATWLVLDPTKTRVRTCTVNRHAKLTHLGGL</sequence>
<dbReference type="AlphaFoldDB" id="A0A1L3I054"/>
<dbReference type="STRING" id="1844006.PhaeoP97_00052"/>
<evidence type="ECO:0000313" key="1">
    <source>
        <dbReference type="EMBL" id="APG45508.1"/>
    </source>
</evidence>
<dbReference type="KEGG" id="php:PhaeoP97_00052"/>
<proteinExistence type="predicted"/>
<keyword evidence="2" id="KW-1185">Reference proteome</keyword>
<evidence type="ECO:0000313" key="2">
    <source>
        <dbReference type="Proteomes" id="UP000183859"/>
    </source>
</evidence>